<keyword evidence="3" id="KW-1185">Reference proteome</keyword>
<feature type="region of interest" description="Disordered" evidence="1">
    <location>
        <begin position="137"/>
        <end position="220"/>
    </location>
</feature>
<feature type="region of interest" description="Disordered" evidence="1">
    <location>
        <begin position="1"/>
        <end position="34"/>
    </location>
</feature>
<proteinExistence type="predicted"/>
<sequence>MDTHGRPFGAVRRPAVVGPRTDHEAGCPGPGRADRTIGGLGTGRFDQALGTVRAVHLRGVLPTHLAGLADATMRAGVRHPRNAGIAGQPPTRRTSSVRAVSVVPITGSSPRLAPSRSARWDSATRGRVVQAGLRSGRASNGLPVRRSSCTTHSSCQPAGTGGDRRGGGISACAPASPRAPATRRNRAPPRDSPVAAQTVTTEAPAHRSADPVRWHRGHSCSRRGLNRVRARPVVATDENRTRRRPRLQRSGTSPFGLQVPRLVEIRLLSTRCEHGRVLWIPDP</sequence>
<evidence type="ECO:0000256" key="1">
    <source>
        <dbReference type="SAM" id="MobiDB-lite"/>
    </source>
</evidence>
<protein>
    <submittedName>
        <fullName evidence="2">Uncharacterized protein</fullName>
    </submittedName>
</protein>
<feature type="compositionally biased region" description="Basic and acidic residues" evidence="1">
    <location>
        <begin position="204"/>
        <end position="213"/>
    </location>
</feature>
<evidence type="ECO:0000313" key="2">
    <source>
        <dbReference type="EMBL" id="MBP2068668.1"/>
    </source>
</evidence>
<evidence type="ECO:0000313" key="3">
    <source>
        <dbReference type="Proteomes" id="UP000756710"/>
    </source>
</evidence>
<gene>
    <name evidence="2" type="ORF">J2Z30_009750</name>
</gene>
<dbReference type="Proteomes" id="UP000756710">
    <property type="component" value="Unassembled WGS sequence"/>
</dbReference>
<comment type="caution">
    <text evidence="2">The sequence shown here is derived from an EMBL/GenBank/DDBJ whole genome shotgun (WGS) entry which is preliminary data.</text>
</comment>
<reference evidence="2 3" key="1">
    <citation type="submission" date="2021-03" db="EMBL/GenBank/DDBJ databases">
        <title>Genomic Encyclopedia of Type Strains, Phase IV (KMG-IV): sequencing the most valuable type-strain genomes for metagenomic binning, comparative biology and taxonomic classification.</title>
        <authorList>
            <person name="Goeker M."/>
        </authorList>
    </citation>
    <scope>NUCLEOTIDE SEQUENCE [LARGE SCALE GENOMIC DNA]</scope>
    <source>
        <strain evidence="2 3">DSM 41954</strain>
    </source>
</reference>
<organism evidence="2 3">
    <name type="scientific">Streptomyces iranensis</name>
    <dbReference type="NCBI Taxonomy" id="576784"/>
    <lineage>
        <taxon>Bacteria</taxon>
        <taxon>Bacillati</taxon>
        <taxon>Actinomycetota</taxon>
        <taxon>Actinomycetes</taxon>
        <taxon>Kitasatosporales</taxon>
        <taxon>Streptomycetaceae</taxon>
        <taxon>Streptomyces</taxon>
        <taxon>Streptomyces violaceusniger group</taxon>
    </lineage>
</organism>
<feature type="compositionally biased region" description="Polar residues" evidence="1">
    <location>
        <begin position="147"/>
        <end position="157"/>
    </location>
</feature>
<dbReference type="EMBL" id="JAGGLR010000048">
    <property type="protein sequence ID" value="MBP2068668.1"/>
    <property type="molecule type" value="Genomic_DNA"/>
</dbReference>
<name>A0ABS4NAN5_9ACTN</name>
<accession>A0ABS4NAN5</accession>